<reference evidence="2 3" key="1">
    <citation type="submission" date="2021-08" db="EMBL/GenBank/DDBJ databases">
        <title>Draft Genome Sequence of Phanerochaete sordida strain YK-624.</title>
        <authorList>
            <person name="Mori T."/>
            <person name="Dohra H."/>
            <person name="Suzuki T."/>
            <person name="Kawagishi H."/>
            <person name="Hirai H."/>
        </authorList>
    </citation>
    <scope>NUCLEOTIDE SEQUENCE [LARGE SCALE GENOMIC DNA]</scope>
    <source>
        <strain evidence="2 3">YK-624</strain>
    </source>
</reference>
<organism evidence="2 3">
    <name type="scientific">Phanerochaete sordida</name>
    <dbReference type="NCBI Taxonomy" id="48140"/>
    <lineage>
        <taxon>Eukaryota</taxon>
        <taxon>Fungi</taxon>
        <taxon>Dikarya</taxon>
        <taxon>Basidiomycota</taxon>
        <taxon>Agaricomycotina</taxon>
        <taxon>Agaricomycetes</taxon>
        <taxon>Polyporales</taxon>
        <taxon>Phanerochaetaceae</taxon>
        <taxon>Phanerochaete</taxon>
    </lineage>
</organism>
<comment type="caution">
    <text evidence="2">The sequence shown here is derived from an EMBL/GenBank/DDBJ whole genome shotgun (WGS) entry which is preliminary data.</text>
</comment>
<protein>
    <recommendedName>
        <fullName evidence="1">DUF6533 domain-containing protein</fullName>
    </recommendedName>
</protein>
<evidence type="ECO:0000313" key="2">
    <source>
        <dbReference type="EMBL" id="GJE88866.1"/>
    </source>
</evidence>
<accession>A0A9P3G5X6</accession>
<evidence type="ECO:0000313" key="3">
    <source>
        <dbReference type="Proteomes" id="UP000703269"/>
    </source>
</evidence>
<dbReference type="EMBL" id="BPQB01000010">
    <property type="protein sequence ID" value="GJE88866.1"/>
    <property type="molecule type" value="Genomic_DNA"/>
</dbReference>
<sequence>MSVDPDFAEEVYESIVSTEIDCGVLALVAFEFLITLDQEVAIVWRRKFTLTSALVVAIRWSMVANVVLDWTPASTDLMQSREQTRERGHMDRLWRHRIILCIAGLSNMGSQLVLVCPDLQSGDNTNMDKHLHCSPFPVRLHREV</sequence>
<keyword evidence="3" id="KW-1185">Reference proteome</keyword>
<dbReference type="Proteomes" id="UP000703269">
    <property type="component" value="Unassembled WGS sequence"/>
</dbReference>
<gene>
    <name evidence="2" type="ORF">PsYK624_049530</name>
</gene>
<dbReference type="AlphaFoldDB" id="A0A9P3G5X6"/>
<feature type="domain" description="DUF6533" evidence="1">
    <location>
        <begin position="24"/>
        <end position="63"/>
    </location>
</feature>
<dbReference type="OrthoDB" id="2745134at2759"/>
<proteinExistence type="predicted"/>
<evidence type="ECO:0000259" key="1">
    <source>
        <dbReference type="Pfam" id="PF20151"/>
    </source>
</evidence>
<dbReference type="Pfam" id="PF20151">
    <property type="entry name" value="DUF6533"/>
    <property type="match status" value="1"/>
</dbReference>
<name>A0A9P3G5X6_9APHY</name>
<dbReference type="InterPro" id="IPR045340">
    <property type="entry name" value="DUF6533"/>
</dbReference>